<keyword evidence="3" id="KW-0963">Cytoplasm</keyword>
<evidence type="ECO:0000256" key="3">
    <source>
        <dbReference type="ARBA" id="ARBA00022490"/>
    </source>
</evidence>
<dbReference type="AlphaFoldDB" id="A0A2T9YU06"/>
<dbReference type="Gene3D" id="3.90.550.10">
    <property type="entry name" value="Spore Coat Polysaccharide Biosynthesis Protein SpsA, Chain A"/>
    <property type="match status" value="1"/>
</dbReference>
<dbReference type="InterPro" id="IPR005835">
    <property type="entry name" value="NTP_transferase_dom"/>
</dbReference>
<keyword evidence="4" id="KW-0396">Initiation factor</keyword>
<sequence>MKLYGSEIDQNLEFTAVVLAGPGTRYLLSPFSPISSMNPQNSTFTIDTLTSRLFPLSEPENYPKALIPIAMKPMIWYPLQWLESEGIQKIIIATTARDEVAISSYIHGVYEGSGGSGDSEDSASIEIFALEDFYGNADVLRQLSHRIKTDFIVTSTDAILDIPHSHYLDMFRLYKPDASCILMQENPSEGGGGCSRDDEVKRFYGVDQVTSKLVMIKDDNGEDDDIINVRMSIINQYPSISMSNNLLDLHVYVFQNWILEYINSMPEIMSIGYDLMPLLVKLQTQKKLVEKENISQLSREETKLNSILNNYQNDFDIHEHNGERDKAYTVSVLAYVRRGGIGGRANNINRYCDLNRVISKLHTFERISPSAEIGSKVQITNDSMVGASTKIQERSLIKKSVVGSHCIIGKNVKLTNCIINDHVTIEDNVKMESTVVCRQAKINAKSQLKDCEVGALANVPQNTNAKAEQFLRSNNELGRDGVQIKFT</sequence>
<feature type="domain" description="EIF2B subunit epsilon/gamma LbH" evidence="11">
    <location>
        <begin position="372"/>
        <end position="453"/>
    </location>
</feature>
<evidence type="ECO:0000313" key="13">
    <source>
        <dbReference type="Proteomes" id="UP000245699"/>
    </source>
</evidence>
<evidence type="ECO:0000256" key="4">
    <source>
        <dbReference type="ARBA" id="ARBA00022540"/>
    </source>
</evidence>
<dbReference type="InterPro" id="IPR051960">
    <property type="entry name" value="eIF2B_gamma"/>
</dbReference>
<dbReference type="GO" id="GO:0005085">
    <property type="term" value="F:guanyl-nucleotide exchange factor activity"/>
    <property type="evidence" value="ECO:0007669"/>
    <property type="project" value="TreeGrafter"/>
</dbReference>
<dbReference type="OrthoDB" id="10250549at2759"/>
<dbReference type="GO" id="GO:0005851">
    <property type="term" value="C:eukaryotic translation initiation factor 2B complex"/>
    <property type="evidence" value="ECO:0007669"/>
    <property type="project" value="TreeGrafter"/>
</dbReference>
<reference evidence="12 13" key="1">
    <citation type="journal article" date="2018" name="MBio">
        <title>Comparative Genomics Reveals the Core Gene Toolbox for the Fungus-Insect Symbiosis.</title>
        <authorList>
            <person name="Wang Y."/>
            <person name="Stata M."/>
            <person name="Wang W."/>
            <person name="Stajich J.E."/>
            <person name="White M.M."/>
            <person name="Moncalvo J.M."/>
        </authorList>
    </citation>
    <scope>NUCLEOTIDE SEQUENCE [LARGE SCALE GENOMIC DNA]</scope>
    <source>
        <strain evidence="12 13">AUS-77-4</strain>
    </source>
</reference>
<comment type="function">
    <text evidence="8">Acts as a component of the translation initiation factor 2B (eIF2B) complex, which catalyzes the exchange of GDP for GTP on the eukaryotic initiation factor 2 (eIF2) complex gamma subunit. Its guanine nucleotide exchange factor activity is repressed when bound to eIF2 complex phosphorylated on the alpha subunit, thereby limiting the amount of methionyl-initiator methionine tRNA available to the ribosome and consequently global translation is repressed.</text>
</comment>
<dbReference type="GO" id="GO:0005829">
    <property type="term" value="C:cytosol"/>
    <property type="evidence" value="ECO:0007669"/>
    <property type="project" value="UniProtKB-SubCell"/>
</dbReference>
<gene>
    <name evidence="12" type="ORF">BB559_002610</name>
</gene>
<dbReference type="GO" id="GO:0003743">
    <property type="term" value="F:translation initiation factor activity"/>
    <property type="evidence" value="ECO:0007669"/>
    <property type="project" value="UniProtKB-KW"/>
</dbReference>
<name>A0A2T9YU06_9FUNG</name>
<evidence type="ECO:0000313" key="12">
    <source>
        <dbReference type="EMBL" id="PVU95786.1"/>
    </source>
</evidence>
<dbReference type="Pfam" id="PF00483">
    <property type="entry name" value="NTP_transferase"/>
    <property type="match status" value="1"/>
</dbReference>
<organism evidence="12 13">
    <name type="scientific">Furculomyces boomerangus</name>
    <dbReference type="NCBI Taxonomy" id="61424"/>
    <lineage>
        <taxon>Eukaryota</taxon>
        <taxon>Fungi</taxon>
        <taxon>Fungi incertae sedis</taxon>
        <taxon>Zoopagomycota</taxon>
        <taxon>Kickxellomycotina</taxon>
        <taxon>Harpellomycetes</taxon>
        <taxon>Harpellales</taxon>
        <taxon>Harpellaceae</taxon>
        <taxon>Furculomyces</taxon>
    </lineage>
</organism>
<evidence type="ECO:0000256" key="5">
    <source>
        <dbReference type="ARBA" id="ARBA00022917"/>
    </source>
</evidence>
<dbReference type="Gene3D" id="2.160.10.10">
    <property type="entry name" value="Hexapeptide repeat proteins"/>
    <property type="match status" value="1"/>
</dbReference>
<comment type="subunit">
    <text evidence="9">Component of the translation initiation factor 2B (eIF2B) complex which is a heterodecamer of two sets of five different subunits: alpha, beta, gamma, delta and epsilon. Subunits alpha, beta and delta comprise a regulatory subcomplex and subunits epsilon and gamma comprise a catalytic subcomplex. Within the complex, the hexameric regulatory complex resides at the center, with the two heterodimeric catalytic subcomplexes bound on opposite sides.</text>
</comment>
<keyword evidence="13" id="KW-1185">Reference proteome</keyword>
<evidence type="ECO:0000256" key="6">
    <source>
        <dbReference type="ARBA" id="ARBA00044196"/>
    </source>
</evidence>
<evidence type="ECO:0000259" key="10">
    <source>
        <dbReference type="Pfam" id="PF00483"/>
    </source>
</evidence>
<proteinExistence type="inferred from homology"/>
<dbReference type="SUPFAM" id="SSF53448">
    <property type="entry name" value="Nucleotide-diphospho-sugar transferases"/>
    <property type="match status" value="1"/>
</dbReference>
<evidence type="ECO:0000256" key="2">
    <source>
        <dbReference type="ARBA" id="ARBA00007878"/>
    </source>
</evidence>
<keyword evidence="5" id="KW-0648">Protein biosynthesis</keyword>
<dbReference type="GO" id="GO:0002183">
    <property type="term" value="P:cytoplasmic translational initiation"/>
    <property type="evidence" value="ECO:0007669"/>
    <property type="project" value="TreeGrafter"/>
</dbReference>
<comment type="subcellular location">
    <subcellularLocation>
        <location evidence="1">Cytoplasm</location>
        <location evidence="1">Cytosol</location>
    </subcellularLocation>
</comment>
<dbReference type="PANTHER" id="PTHR45989:SF1">
    <property type="entry name" value="TRANSLATION INITIATION FACTOR EIF-2B SUBUNIT GAMMA"/>
    <property type="match status" value="1"/>
</dbReference>
<evidence type="ECO:0000256" key="9">
    <source>
        <dbReference type="ARBA" id="ARBA00046432"/>
    </source>
</evidence>
<dbReference type="InterPro" id="IPR029044">
    <property type="entry name" value="Nucleotide-diphossugar_trans"/>
</dbReference>
<evidence type="ECO:0000256" key="8">
    <source>
        <dbReference type="ARBA" id="ARBA00045373"/>
    </source>
</evidence>
<feature type="domain" description="Nucleotidyl transferase" evidence="10">
    <location>
        <begin position="51"/>
        <end position="203"/>
    </location>
</feature>
<evidence type="ECO:0000256" key="1">
    <source>
        <dbReference type="ARBA" id="ARBA00004514"/>
    </source>
</evidence>
<evidence type="ECO:0000259" key="11">
    <source>
        <dbReference type="Pfam" id="PF25084"/>
    </source>
</evidence>
<evidence type="ECO:0000256" key="7">
    <source>
        <dbReference type="ARBA" id="ARBA00044229"/>
    </source>
</evidence>
<accession>A0A2T9YU06</accession>
<comment type="caution">
    <text evidence="12">The sequence shown here is derived from an EMBL/GenBank/DDBJ whole genome shotgun (WGS) entry which is preliminary data.</text>
</comment>
<dbReference type="PANTHER" id="PTHR45989">
    <property type="entry name" value="TRANSLATION INITIATION FACTOR EIF-2B SUBUNIT GAMMA"/>
    <property type="match status" value="1"/>
</dbReference>
<dbReference type="InterPro" id="IPR056764">
    <property type="entry name" value="LbH_EIF2B3/5"/>
</dbReference>
<dbReference type="Pfam" id="PF25084">
    <property type="entry name" value="LbH_EIF2B"/>
    <property type="match status" value="1"/>
</dbReference>
<comment type="similarity">
    <text evidence="2">Belongs to the eIF-2B gamma/epsilon subunits family.</text>
</comment>
<dbReference type="CDD" id="cd04652">
    <property type="entry name" value="LbH_eIF2B_gamma_C"/>
    <property type="match status" value="1"/>
</dbReference>
<dbReference type="STRING" id="61424.A0A2T9YU06"/>
<dbReference type="EMBL" id="MBFT01000169">
    <property type="protein sequence ID" value="PVU95786.1"/>
    <property type="molecule type" value="Genomic_DNA"/>
</dbReference>
<dbReference type="Proteomes" id="UP000245699">
    <property type="component" value="Unassembled WGS sequence"/>
</dbReference>
<protein>
    <recommendedName>
        <fullName evidence="6">Translation initiation factor eIF2B subunit gamma</fullName>
    </recommendedName>
    <alternativeName>
        <fullName evidence="7">eIF2B GDP-GTP exchange factor subunit gamma</fullName>
    </alternativeName>
</protein>